<evidence type="ECO:0000256" key="5">
    <source>
        <dbReference type="ARBA" id="ARBA00023242"/>
    </source>
</evidence>
<dbReference type="EMBL" id="VDCV01000009">
    <property type="protein sequence ID" value="KAB5540656.1"/>
    <property type="molecule type" value="Genomic_DNA"/>
</dbReference>
<gene>
    <name evidence="8" type="ORF">DKX38_013630</name>
</gene>
<dbReference type="Pfam" id="PF03634">
    <property type="entry name" value="TCP"/>
    <property type="match status" value="1"/>
</dbReference>
<keyword evidence="3" id="KW-0238">DNA-binding</keyword>
<keyword evidence="9" id="KW-1185">Reference proteome</keyword>
<sequence>MILSSFTTKEKSKLSAMNKASTSKTKVADPKPRKDRHVKVNGRDRRIRLPFNCAARVFQLTRELGNRTDGETIEWLLRVAEPTIVAVTGNGIGPTGANLGYSQAAIVNTAPPVSYSSDLHPLSSAGLSSPLMDPSVEPIQTQGSISRNCVVSGDEPLSFTSEFDNLETDFDMDFPVSDMFPSVPGNDHA</sequence>
<dbReference type="GO" id="GO:0003700">
    <property type="term" value="F:DNA-binding transcription factor activity"/>
    <property type="evidence" value="ECO:0007669"/>
    <property type="project" value="InterPro"/>
</dbReference>
<feature type="region of interest" description="Disordered" evidence="6">
    <location>
        <begin position="1"/>
        <end position="36"/>
    </location>
</feature>
<evidence type="ECO:0000313" key="8">
    <source>
        <dbReference type="EMBL" id="KAB5540656.1"/>
    </source>
</evidence>
<evidence type="ECO:0000256" key="6">
    <source>
        <dbReference type="SAM" id="MobiDB-lite"/>
    </source>
</evidence>
<comment type="caution">
    <text evidence="8">The sequence shown here is derived from an EMBL/GenBank/DDBJ whole genome shotgun (WGS) entry which is preliminary data.</text>
</comment>
<dbReference type="InterPro" id="IPR005333">
    <property type="entry name" value="Transcription_factor_TCP"/>
</dbReference>
<dbReference type="PANTHER" id="PTHR31072:SF123">
    <property type="entry name" value="TCP DOMAIN-CONTAINING PROTEIN"/>
    <property type="match status" value="1"/>
</dbReference>
<feature type="domain" description="TCP" evidence="7">
    <location>
        <begin position="33"/>
        <end position="87"/>
    </location>
</feature>
<evidence type="ECO:0000256" key="4">
    <source>
        <dbReference type="ARBA" id="ARBA00023163"/>
    </source>
</evidence>
<evidence type="ECO:0000256" key="1">
    <source>
        <dbReference type="ARBA" id="ARBA00004123"/>
    </source>
</evidence>
<keyword evidence="5" id="KW-0539">Nucleus</keyword>
<dbReference type="GO" id="GO:0005634">
    <property type="term" value="C:nucleus"/>
    <property type="evidence" value="ECO:0007669"/>
    <property type="project" value="UniProtKB-SubCell"/>
</dbReference>
<comment type="subcellular location">
    <subcellularLocation>
        <location evidence="1">Nucleus</location>
    </subcellularLocation>
</comment>
<dbReference type="PANTHER" id="PTHR31072">
    <property type="entry name" value="TRANSCRIPTION FACTOR TCP4-RELATED"/>
    <property type="match status" value="1"/>
</dbReference>
<organism evidence="8 9">
    <name type="scientific">Salix brachista</name>
    <dbReference type="NCBI Taxonomy" id="2182728"/>
    <lineage>
        <taxon>Eukaryota</taxon>
        <taxon>Viridiplantae</taxon>
        <taxon>Streptophyta</taxon>
        <taxon>Embryophyta</taxon>
        <taxon>Tracheophyta</taxon>
        <taxon>Spermatophyta</taxon>
        <taxon>Magnoliopsida</taxon>
        <taxon>eudicotyledons</taxon>
        <taxon>Gunneridae</taxon>
        <taxon>Pentapetalae</taxon>
        <taxon>rosids</taxon>
        <taxon>fabids</taxon>
        <taxon>Malpighiales</taxon>
        <taxon>Salicaceae</taxon>
        <taxon>Saliceae</taxon>
        <taxon>Salix</taxon>
    </lineage>
</organism>
<protein>
    <recommendedName>
        <fullName evidence="7">TCP domain-containing protein</fullName>
    </recommendedName>
</protein>
<dbReference type="AlphaFoldDB" id="A0A5N5LF64"/>
<dbReference type="InterPro" id="IPR017887">
    <property type="entry name" value="TF_TCP_subgr"/>
</dbReference>
<evidence type="ECO:0000313" key="9">
    <source>
        <dbReference type="Proteomes" id="UP000326939"/>
    </source>
</evidence>
<proteinExistence type="predicted"/>
<dbReference type="GO" id="GO:0043565">
    <property type="term" value="F:sequence-specific DNA binding"/>
    <property type="evidence" value="ECO:0007669"/>
    <property type="project" value="TreeGrafter"/>
</dbReference>
<name>A0A5N5LF64_9ROSI</name>
<keyword evidence="2" id="KW-0805">Transcription regulation</keyword>
<reference evidence="9" key="1">
    <citation type="journal article" date="2019" name="Gigascience">
        <title>De novo genome assembly of the endangered Acer yangbiense, a plant species with extremely small populations endemic to Yunnan Province, China.</title>
        <authorList>
            <person name="Yang J."/>
            <person name="Wariss H.M."/>
            <person name="Tao L."/>
            <person name="Zhang R."/>
            <person name="Yun Q."/>
            <person name="Hollingsworth P."/>
            <person name="Dao Z."/>
            <person name="Luo G."/>
            <person name="Guo H."/>
            <person name="Ma Y."/>
            <person name="Sun W."/>
        </authorList>
    </citation>
    <scope>NUCLEOTIDE SEQUENCE [LARGE SCALE GENOMIC DNA]</scope>
    <source>
        <strain evidence="9">cv. br00</strain>
    </source>
</reference>
<evidence type="ECO:0000259" key="7">
    <source>
        <dbReference type="PROSITE" id="PS51369"/>
    </source>
</evidence>
<keyword evidence="4" id="KW-0804">Transcription</keyword>
<evidence type="ECO:0000256" key="3">
    <source>
        <dbReference type="ARBA" id="ARBA00023125"/>
    </source>
</evidence>
<evidence type="ECO:0000256" key="2">
    <source>
        <dbReference type="ARBA" id="ARBA00023015"/>
    </source>
</evidence>
<accession>A0A5N5LF64</accession>
<dbReference type="Proteomes" id="UP000326939">
    <property type="component" value="Chromosome 9"/>
</dbReference>
<dbReference type="PROSITE" id="PS51369">
    <property type="entry name" value="TCP"/>
    <property type="match status" value="1"/>
</dbReference>